<organism evidence="1 2">
    <name type="scientific">Paraburkholderia translucens</name>
    <dbReference type="NCBI Taxonomy" id="2886945"/>
    <lineage>
        <taxon>Bacteria</taxon>
        <taxon>Pseudomonadati</taxon>
        <taxon>Pseudomonadota</taxon>
        <taxon>Betaproteobacteria</taxon>
        <taxon>Burkholderiales</taxon>
        <taxon>Burkholderiaceae</taxon>
        <taxon>Paraburkholderia</taxon>
    </lineage>
</organism>
<protein>
    <submittedName>
        <fullName evidence="1">Uncharacterized protein</fullName>
    </submittedName>
</protein>
<sequence>MNPDRRRYEHPPYYELEKPAEAADTVGAYRPVHPYADMTKEEVEAAMGLYGLFNVRKVRDMH</sequence>
<evidence type="ECO:0000313" key="1">
    <source>
        <dbReference type="EMBL" id="MCC8404075.1"/>
    </source>
</evidence>
<proteinExistence type="predicted"/>
<accession>A0ABS8KH56</accession>
<dbReference type="Proteomes" id="UP001430614">
    <property type="component" value="Unassembled WGS sequence"/>
</dbReference>
<comment type="caution">
    <text evidence="1">The sequence shown here is derived from an EMBL/GenBank/DDBJ whole genome shotgun (WGS) entry which is preliminary data.</text>
</comment>
<dbReference type="RefSeq" id="WP_230562900.1">
    <property type="nucleotide sequence ID" value="NZ_JAJITC010000010.1"/>
</dbReference>
<gene>
    <name evidence="1" type="ORF">LJ655_19685</name>
</gene>
<reference evidence="1 2" key="1">
    <citation type="submission" date="2021-11" db="EMBL/GenBank/DDBJ databases">
        <authorList>
            <person name="Oh E.-T."/>
            <person name="Kim S.-B."/>
        </authorList>
    </citation>
    <scope>NUCLEOTIDE SEQUENCE [LARGE SCALE GENOMIC DNA]</scope>
    <source>
        <strain evidence="1 2">MMS20-SJTN17</strain>
    </source>
</reference>
<evidence type="ECO:0000313" key="2">
    <source>
        <dbReference type="Proteomes" id="UP001430614"/>
    </source>
</evidence>
<keyword evidence="2" id="KW-1185">Reference proteome</keyword>
<name>A0ABS8KH56_9BURK</name>
<dbReference type="EMBL" id="JAJITC010000010">
    <property type="protein sequence ID" value="MCC8404075.1"/>
    <property type="molecule type" value="Genomic_DNA"/>
</dbReference>